<dbReference type="OrthoDB" id="10054666at2759"/>
<dbReference type="CDD" id="cd12912">
    <property type="entry name" value="PDC2_MCP_like"/>
    <property type="match status" value="1"/>
</dbReference>
<dbReference type="PANTHER" id="PTHR10166">
    <property type="entry name" value="VOLTAGE-DEPENDENT CALCIUM CHANNEL SUBUNIT ALPHA-2/DELTA-RELATED"/>
    <property type="match status" value="1"/>
</dbReference>
<dbReference type="EMBL" id="VIIS01001923">
    <property type="protein sequence ID" value="KAF0290888.1"/>
    <property type="molecule type" value="Genomic_DNA"/>
</dbReference>
<sequence>MTAGVKWLVDPNEPDMFDCRMREWYIRAASSPKDVIILLDLSGSMTGLRVEIAKHVVLNILDTLNTNDYVNIYNFSQAAQPPLVPCFNNTLVQANLENIRIFKDRLENITTHGLANFTLALTEAFEVLTKARENNESSQCNQVIMLVTDGAPDKFQEVFNTYNRPNIRVRVFTYLIGRDVADREAVEWMACTNKGYFTHVTAMAEVREQVQKYIPVLARPLVLSSVVNESQQGGHFSSQHPVIWTGVYADIADPKLTDWLWEIRERERQYRRSKNYQELLRRSTGPGESSAGAQCYEDMQNFLTYGVEKLNKSEREMKEAEMYRETKGMTDSETTQRGYRLVTSIAMPVFDRLKEPRKKVARLLGVAGTDVPLSDIQKHAPPYRLGVNGYSFIIDNNGYILYHPDMRPVHREATKQFQEILKPTYKTVDLAEVEIVDVDQPRFNHSKLFEKRVIKRRQKYFYTPLRPTPFSLAIVLPEGYGKKRIRGEVELTQAAKHGERRQILEYFAGPNWSVHPEWVYCEYDNDAHSLDTPRSQYLHFLEKAMSTPGFEWRSQRLYPVEKLKEAGQSQYRSDRELFQSVVFDAKVTMQFKFGRGQYDSAEQFRTFGALHSFVATRSGFTRWKTYLPDDAQMTIEPDNLRFTAVRATDEIWYKRAVDYYRNDSNAFVYSVPFDAGLRNDSLVTVAQAVFVNSELGSSPAAVVGMQFLHSKFREKFLSTASCPSLEDCEQTCASDSLDCYLLDDSGFVLVSKRHEETGKFFGDVDGTVMDALLHHNVYHKVLMFDYQGVCLDVIPTGSSAWTLLTPLKYLQYLVSWVGSKLLWLLVQSSLLHLYDINLAWAAERSFGDYTDPEMPGVQNVPPVVTDENGEEVDHCYRVSNEQLFKMAHIAKTKPRPCDKRVYLYTLSQDARPVKASMGYCHGIGNTSCSRGFVLERVPLTNMLLLVVNALCPCENQRISIEPQEVDYPPEAVCERLLLEPYRRRPANCTHYHVKEESLDEMCGRSSAAPLAVSLLSSWLLAGIALLTTSRVIV</sequence>
<dbReference type="Pfam" id="PF08473">
    <property type="entry name" value="VGCC_alpha2"/>
    <property type="match status" value="2"/>
</dbReference>
<proteinExistence type="predicted"/>
<dbReference type="AlphaFoldDB" id="A0A6A4VKK1"/>
<keyword evidence="3" id="KW-1185">Reference proteome</keyword>
<dbReference type="GO" id="GO:0005245">
    <property type="term" value="F:voltage-gated calcium channel activity"/>
    <property type="evidence" value="ECO:0007669"/>
    <property type="project" value="TreeGrafter"/>
</dbReference>
<dbReference type="Gene3D" id="3.40.50.410">
    <property type="entry name" value="von Willebrand factor, type A domain"/>
    <property type="match status" value="1"/>
</dbReference>
<dbReference type="Pfam" id="PF00092">
    <property type="entry name" value="VWA"/>
    <property type="match status" value="1"/>
</dbReference>
<dbReference type="FunFam" id="3.40.50.410:FF:000007">
    <property type="entry name" value="Calcium voltage-gated channel auxiliary subunit alpha2delta 3"/>
    <property type="match status" value="1"/>
</dbReference>
<dbReference type="InterPro" id="IPR036465">
    <property type="entry name" value="vWFA_dom_sf"/>
</dbReference>
<dbReference type="GO" id="GO:0005891">
    <property type="term" value="C:voltage-gated calcium channel complex"/>
    <property type="evidence" value="ECO:0007669"/>
    <property type="project" value="TreeGrafter"/>
</dbReference>
<reference evidence="2 3" key="1">
    <citation type="submission" date="2019-07" db="EMBL/GenBank/DDBJ databases">
        <title>Draft genome assembly of a fouling barnacle, Amphibalanus amphitrite (Darwin, 1854): The first reference genome for Thecostraca.</title>
        <authorList>
            <person name="Kim W."/>
        </authorList>
    </citation>
    <scope>NUCLEOTIDE SEQUENCE [LARGE SCALE GENOMIC DNA]</scope>
    <source>
        <strain evidence="2">SNU_AA5</strain>
        <tissue evidence="2">Soma without cirri and trophi</tissue>
    </source>
</reference>
<evidence type="ECO:0000313" key="3">
    <source>
        <dbReference type="Proteomes" id="UP000440578"/>
    </source>
</evidence>
<dbReference type="InterPro" id="IPR051173">
    <property type="entry name" value="Ca_channel_alpha-2/delta"/>
</dbReference>
<dbReference type="PROSITE" id="PS50234">
    <property type="entry name" value="VWFA"/>
    <property type="match status" value="1"/>
</dbReference>
<dbReference type="SMART" id="SM00327">
    <property type="entry name" value="VWA"/>
    <property type="match status" value="1"/>
</dbReference>
<comment type="caution">
    <text evidence="2">The sequence shown here is derived from an EMBL/GenBank/DDBJ whole genome shotgun (WGS) entry which is preliminary data.</text>
</comment>
<dbReference type="CDD" id="cd01463">
    <property type="entry name" value="vWA_VGCC_like"/>
    <property type="match status" value="1"/>
</dbReference>
<feature type="domain" description="VWFA" evidence="1">
    <location>
        <begin position="34"/>
        <end position="217"/>
    </location>
</feature>
<protein>
    <submittedName>
        <fullName evidence="2">Voltage-dependent calcium channel subunit alpha-2/delta-3</fullName>
    </submittedName>
</protein>
<name>A0A6A4VKK1_AMPAM</name>
<evidence type="ECO:0000259" key="1">
    <source>
        <dbReference type="PROSITE" id="PS50234"/>
    </source>
</evidence>
<dbReference type="PANTHER" id="PTHR10166:SF37">
    <property type="entry name" value="STOLID, ISOFORM H"/>
    <property type="match status" value="1"/>
</dbReference>
<dbReference type="Proteomes" id="UP000440578">
    <property type="component" value="Unassembled WGS sequence"/>
</dbReference>
<evidence type="ECO:0000313" key="2">
    <source>
        <dbReference type="EMBL" id="KAF0290888.1"/>
    </source>
</evidence>
<accession>A0A6A4VKK1</accession>
<dbReference type="Gene3D" id="3.30.450.20">
    <property type="entry name" value="PAS domain"/>
    <property type="match status" value="1"/>
</dbReference>
<dbReference type="InterPro" id="IPR013680">
    <property type="entry name" value="VDCC_a2/dsu"/>
</dbReference>
<gene>
    <name evidence="2" type="primary">Cacna2d3_0</name>
    <name evidence="2" type="ORF">FJT64_010921</name>
</gene>
<organism evidence="2 3">
    <name type="scientific">Amphibalanus amphitrite</name>
    <name type="common">Striped barnacle</name>
    <name type="synonym">Balanus amphitrite</name>
    <dbReference type="NCBI Taxonomy" id="1232801"/>
    <lineage>
        <taxon>Eukaryota</taxon>
        <taxon>Metazoa</taxon>
        <taxon>Ecdysozoa</taxon>
        <taxon>Arthropoda</taxon>
        <taxon>Crustacea</taxon>
        <taxon>Multicrustacea</taxon>
        <taxon>Cirripedia</taxon>
        <taxon>Thoracica</taxon>
        <taxon>Thoracicalcarea</taxon>
        <taxon>Balanomorpha</taxon>
        <taxon>Balanoidea</taxon>
        <taxon>Balanidae</taxon>
        <taxon>Amphibalaninae</taxon>
        <taxon>Amphibalanus</taxon>
    </lineage>
</organism>
<dbReference type="SUPFAM" id="SSF53300">
    <property type="entry name" value="vWA-like"/>
    <property type="match status" value="1"/>
</dbReference>
<dbReference type="InterPro" id="IPR002035">
    <property type="entry name" value="VWF_A"/>
</dbReference>